<feature type="compositionally biased region" description="Pro residues" evidence="1">
    <location>
        <begin position="804"/>
        <end position="816"/>
    </location>
</feature>
<comment type="caution">
    <text evidence="2">The sequence shown here is derived from an EMBL/GenBank/DDBJ whole genome shotgun (WGS) entry which is preliminary data.</text>
</comment>
<feature type="region of interest" description="Disordered" evidence="1">
    <location>
        <begin position="1295"/>
        <end position="1360"/>
    </location>
</feature>
<feature type="region of interest" description="Disordered" evidence="1">
    <location>
        <begin position="700"/>
        <end position="735"/>
    </location>
</feature>
<feature type="region of interest" description="Disordered" evidence="1">
    <location>
        <begin position="258"/>
        <end position="395"/>
    </location>
</feature>
<feature type="compositionally biased region" description="Low complexity" evidence="1">
    <location>
        <begin position="373"/>
        <end position="389"/>
    </location>
</feature>
<feature type="compositionally biased region" description="Polar residues" evidence="1">
    <location>
        <begin position="1069"/>
        <end position="1099"/>
    </location>
</feature>
<name>A0AAV4AYI8_9GAST</name>
<proteinExistence type="predicted"/>
<feature type="region of interest" description="Disordered" evidence="1">
    <location>
        <begin position="1115"/>
        <end position="1178"/>
    </location>
</feature>
<evidence type="ECO:0000313" key="3">
    <source>
        <dbReference type="Proteomes" id="UP000735302"/>
    </source>
</evidence>
<feature type="region of interest" description="Disordered" evidence="1">
    <location>
        <begin position="887"/>
        <end position="956"/>
    </location>
</feature>
<feature type="compositionally biased region" description="Low complexity" evidence="1">
    <location>
        <begin position="354"/>
        <end position="363"/>
    </location>
</feature>
<dbReference type="Proteomes" id="UP000735302">
    <property type="component" value="Unassembled WGS sequence"/>
</dbReference>
<protein>
    <submittedName>
        <fullName evidence="2">Uncharacterized protein</fullName>
    </submittedName>
</protein>
<accession>A0AAV4AYI8</accession>
<feature type="compositionally biased region" description="Low complexity" evidence="1">
    <location>
        <begin position="30"/>
        <end position="45"/>
    </location>
</feature>
<feature type="region of interest" description="Disordered" evidence="1">
    <location>
        <begin position="497"/>
        <end position="521"/>
    </location>
</feature>
<feature type="compositionally biased region" description="Polar residues" evidence="1">
    <location>
        <begin position="754"/>
        <end position="769"/>
    </location>
</feature>
<evidence type="ECO:0000256" key="1">
    <source>
        <dbReference type="SAM" id="MobiDB-lite"/>
    </source>
</evidence>
<feature type="region of interest" description="Disordered" evidence="1">
    <location>
        <begin position="1"/>
        <end position="99"/>
    </location>
</feature>
<feature type="compositionally biased region" description="Polar residues" evidence="1">
    <location>
        <begin position="512"/>
        <end position="521"/>
    </location>
</feature>
<evidence type="ECO:0000313" key="2">
    <source>
        <dbReference type="EMBL" id="GFO12350.1"/>
    </source>
</evidence>
<feature type="compositionally biased region" description="Low complexity" evidence="1">
    <location>
        <begin position="620"/>
        <end position="634"/>
    </location>
</feature>
<feature type="compositionally biased region" description="Low complexity" evidence="1">
    <location>
        <begin position="1140"/>
        <end position="1161"/>
    </location>
</feature>
<feature type="compositionally biased region" description="Basic residues" evidence="1">
    <location>
        <begin position="1418"/>
        <end position="1427"/>
    </location>
</feature>
<feature type="region of interest" description="Disordered" evidence="1">
    <location>
        <begin position="544"/>
        <end position="634"/>
    </location>
</feature>
<feature type="region of interest" description="Disordered" evidence="1">
    <location>
        <begin position="747"/>
        <end position="821"/>
    </location>
</feature>
<feature type="region of interest" description="Disordered" evidence="1">
    <location>
        <begin position="1068"/>
        <end position="1100"/>
    </location>
</feature>
<keyword evidence="3" id="KW-1185">Reference proteome</keyword>
<feature type="compositionally biased region" description="Polar residues" evidence="1">
    <location>
        <begin position="574"/>
        <end position="597"/>
    </location>
</feature>
<feature type="compositionally biased region" description="Low complexity" evidence="1">
    <location>
        <begin position="544"/>
        <end position="554"/>
    </location>
</feature>
<dbReference type="EMBL" id="BLXT01004413">
    <property type="protein sequence ID" value="GFO12350.1"/>
    <property type="molecule type" value="Genomic_DNA"/>
</dbReference>
<feature type="compositionally biased region" description="Polar residues" evidence="1">
    <location>
        <begin position="1"/>
        <end position="23"/>
    </location>
</feature>
<feature type="compositionally biased region" description="Low complexity" evidence="1">
    <location>
        <begin position="73"/>
        <end position="94"/>
    </location>
</feature>
<feature type="region of interest" description="Disordered" evidence="1">
    <location>
        <begin position="1411"/>
        <end position="1450"/>
    </location>
</feature>
<feature type="region of interest" description="Disordered" evidence="1">
    <location>
        <begin position="1014"/>
        <end position="1050"/>
    </location>
</feature>
<gene>
    <name evidence="2" type="ORF">PoB_003885500</name>
</gene>
<feature type="compositionally biased region" description="Polar residues" evidence="1">
    <location>
        <begin position="947"/>
        <end position="956"/>
    </location>
</feature>
<feature type="compositionally biased region" description="Low complexity" evidence="1">
    <location>
        <begin position="887"/>
        <end position="907"/>
    </location>
</feature>
<sequence>MEKNVDGSNWSQSNFSSNRQSLESEAAKYSSVGHSGSSSRLSQHSQGRDSGRGSPKYLHKSRHELDQGYMGDAASTESVVSSSSTAADGSSTVAEGSSCNGDDWLRALAERAASRGDVTSTSAEALAQLSRVTRQNIQNLDLLVPGRKHKRRSLPPQDLDNESIYSVDQEGFFTSFHTDSGLKRSSTELLDTEGEDERQESLSYCGFDDDLILPPREIRGSKSLQSMSSSNTMGSIMVRPQLDKDLGWSSTSVSSPDLVCLSGNKKTSQVGHSRLEDQGEVSESSTAGHSGSDLSCELDDRTDCTDTGTIKPREKKKKLGPPPPPPPRSSSISSSSTNNKTRDPLNLSNRRLSSDGSIDSSVSNTTSLQAVNASPQCPQPAASSSSSSPDEGSDHETIYARLKLKTSISVHTFPSWCAGLVSDDEDLASVKANPLSASHERLHAEASEVQEMFTKGHVGSLLHNNSKANPSPFSTTAVVLDDLDFPANSWPRGKRLTSAGILKTPEKEKITKGSNHGHSKTLNFDPVVNLFDAQTPHSVQMPLSYLSSSDESGSSPPPGPIPSSSTHNRRYHGSSGTSSKDVPFVSSTPASGRNQSLGRAYRENKQKQVGTQNYSNRDASSSVSSSVHNSTTGSNFTGSCASITSISSINSLEAADAGHMSSLTGSCSTIALSDIDSSSLTRVSLNEGDGNCSISSASSSLSLNWDTDGTPKPTPVATPARARMPLSNQRSTAKPDALKLIHCGQKDALPTGDRVSSNNYSPGPNSTLRDQGLPAHTNQSKSIPVSQLPVLPDSCPSSATPTPTLTPNPANIPPMQPMEANYLPDSTVLKSKDKNNNKAAFFNFPNSAKIESCDIPLNLPHSQQNTHADQNGKSFRVFTNLSTVSSITASPLPSSSSNRRRSSPAVSHKGYIPQGPVSTTDSEGESRDNLQGQRGRRQSGDKLADRSTGSTLGSSQPKLAVQPFLHTPPSTAAAAVTHTAHLSKPSIVSSQHKPSSISAPLIKPQLLREVRTDNTKFPVKQSQGFNSGDNAYRKPKRNSNGKDILPGSCHSSQESLSYHLFSSSTSRLVSKNSKTDLSQPSLRSGTSSESLQSNSSAGRSDSYRVALLTEADQMSLIQEKKTAPPESVRTTRSGSLNEQSLPSNSIDRSRSSSLSSNNSLSHTAQYPSYSKHSHLSKSMSAPIATDNQNVYKNTNCKMRNSSNNEENEPVSRADSYRCAMQSSQNALLQGDIAGRNCSYRLATHDEDDDDGGVVVNLGSGNSRMDACNLWSGMSGTSRDVRRMGITDVDQLKGISADRTNGNKSSTDTQHARKKFGVRPEGGKAAGSLGDPKRMPGQGRNGSIPGVTLRDKSNKQQKLHSSSYIRFDPIFESGEDLRASKESLRPPSIVSVRTLAMTGSKETLVSDIASRVQVEGHSRTRSPTRRRSSSQGRRGSGDDDRTRNGVSQSIFGSIKTTIKAIGSGGKGE</sequence>
<feature type="compositionally biased region" description="Polar residues" evidence="1">
    <location>
        <begin position="1297"/>
        <end position="1308"/>
    </location>
</feature>
<feature type="compositionally biased region" description="Polar residues" evidence="1">
    <location>
        <begin position="1020"/>
        <end position="1029"/>
    </location>
</feature>
<reference evidence="2 3" key="1">
    <citation type="journal article" date="2021" name="Elife">
        <title>Chloroplast acquisition without the gene transfer in kleptoplastic sea slugs, Plakobranchus ocellatus.</title>
        <authorList>
            <person name="Maeda T."/>
            <person name="Takahashi S."/>
            <person name="Yoshida T."/>
            <person name="Shimamura S."/>
            <person name="Takaki Y."/>
            <person name="Nagai Y."/>
            <person name="Toyoda A."/>
            <person name="Suzuki Y."/>
            <person name="Arimoto A."/>
            <person name="Ishii H."/>
            <person name="Satoh N."/>
            <person name="Nishiyama T."/>
            <person name="Hasebe M."/>
            <person name="Maruyama T."/>
            <person name="Minagawa J."/>
            <person name="Obokata J."/>
            <person name="Shigenobu S."/>
        </authorList>
    </citation>
    <scope>NUCLEOTIDE SEQUENCE [LARGE SCALE GENOMIC DNA]</scope>
</reference>
<feature type="compositionally biased region" description="Polar residues" evidence="1">
    <location>
        <begin position="776"/>
        <end position="785"/>
    </location>
</feature>
<feature type="compositionally biased region" description="Polar residues" evidence="1">
    <location>
        <begin position="1128"/>
        <end position="1139"/>
    </location>
</feature>
<feature type="compositionally biased region" description="Polar residues" evidence="1">
    <location>
        <begin position="607"/>
        <end position="619"/>
    </location>
</feature>
<feature type="compositionally biased region" description="Polar residues" evidence="1">
    <location>
        <begin position="281"/>
        <end position="293"/>
    </location>
</feature>
<organism evidence="2 3">
    <name type="scientific">Plakobranchus ocellatus</name>
    <dbReference type="NCBI Taxonomy" id="259542"/>
    <lineage>
        <taxon>Eukaryota</taxon>
        <taxon>Metazoa</taxon>
        <taxon>Spiralia</taxon>
        <taxon>Lophotrochozoa</taxon>
        <taxon>Mollusca</taxon>
        <taxon>Gastropoda</taxon>
        <taxon>Heterobranchia</taxon>
        <taxon>Euthyneura</taxon>
        <taxon>Panpulmonata</taxon>
        <taxon>Sacoglossa</taxon>
        <taxon>Placobranchoidea</taxon>
        <taxon>Plakobranchidae</taxon>
        <taxon>Plakobranchus</taxon>
    </lineage>
</organism>